<name>A0A0M9G738_LEPPY</name>
<dbReference type="VEuPathDB" id="TriTrypDB:LpyrH10_03_0930"/>
<feature type="compositionally biased region" description="Polar residues" evidence="1">
    <location>
        <begin position="93"/>
        <end position="102"/>
    </location>
</feature>
<evidence type="ECO:0000313" key="2">
    <source>
        <dbReference type="EMBL" id="KPA83686.1"/>
    </source>
</evidence>
<comment type="caution">
    <text evidence="2">The sequence shown here is derived from an EMBL/GenBank/DDBJ whole genome shotgun (WGS) entry which is preliminary data.</text>
</comment>
<feature type="region of interest" description="Disordered" evidence="1">
    <location>
        <begin position="1313"/>
        <end position="1348"/>
    </location>
</feature>
<feature type="region of interest" description="Disordered" evidence="1">
    <location>
        <begin position="1096"/>
        <end position="1127"/>
    </location>
</feature>
<keyword evidence="3" id="KW-1185">Reference proteome</keyword>
<feature type="compositionally biased region" description="Basic and acidic residues" evidence="1">
    <location>
        <begin position="801"/>
        <end position="815"/>
    </location>
</feature>
<feature type="region of interest" description="Disordered" evidence="1">
    <location>
        <begin position="1141"/>
        <end position="1166"/>
    </location>
</feature>
<evidence type="ECO:0000256" key="1">
    <source>
        <dbReference type="SAM" id="MobiDB-lite"/>
    </source>
</evidence>
<dbReference type="RefSeq" id="XP_015662125.1">
    <property type="nucleotide sequence ID" value="XM_015798647.1"/>
</dbReference>
<feature type="compositionally biased region" description="Basic and acidic residues" evidence="1">
    <location>
        <begin position="982"/>
        <end position="993"/>
    </location>
</feature>
<feature type="compositionally biased region" description="Basic and acidic residues" evidence="1">
    <location>
        <begin position="1096"/>
        <end position="1109"/>
    </location>
</feature>
<feature type="compositionally biased region" description="Polar residues" evidence="1">
    <location>
        <begin position="368"/>
        <end position="378"/>
    </location>
</feature>
<feature type="region of interest" description="Disordered" evidence="1">
    <location>
        <begin position="694"/>
        <end position="1065"/>
    </location>
</feature>
<feature type="compositionally biased region" description="Polar residues" evidence="1">
    <location>
        <begin position="223"/>
        <end position="239"/>
    </location>
</feature>
<accession>A0A0M9G738</accession>
<feature type="region of interest" description="Disordered" evidence="1">
    <location>
        <begin position="1190"/>
        <end position="1221"/>
    </location>
</feature>
<feature type="region of interest" description="Disordered" evidence="1">
    <location>
        <begin position="542"/>
        <end position="569"/>
    </location>
</feature>
<feature type="region of interest" description="Disordered" evidence="1">
    <location>
        <begin position="93"/>
        <end position="113"/>
    </location>
</feature>
<reference evidence="2 3" key="1">
    <citation type="submission" date="2015-07" db="EMBL/GenBank/DDBJ databases">
        <title>High-quality genome of monoxenous trypanosomatid Leptomonas pyrrhocoris.</title>
        <authorList>
            <person name="Flegontov P."/>
            <person name="Butenko A."/>
            <person name="Firsov S."/>
            <person name="Vlcek C."/>
            <person name="Logacheva M.D."/>
            <person name="Field M."/>
            <person name="Filatov D."/>
            <person name="Flegontova O."/>
            <person name="Gerasimov E."/>
            <person name="Jackson A.P."/>
            <person name="Kelly S."/>
            <person name="Opperdoes F."/>
            <person name="O'Reilly A."/>
            <person name="Votypka J."/>
            <person name="Yurchenko V."/>
            <person name="Lukes J."/>
        </authorList>
    </citation>
    <scope>NUCLEOTIDE SEQUENCE [LARGE SCALE GENOMIC DNA]</scope>
    <source>
        <strain evidence="2">H10</strain>
    </source>
</reference>
<dbReference type="OMA" id="CRRERAC"/>
<feature type="compositionally biased region" description="Polar residues" evidence="1">
    <location>
        <begin position="1326"/>
        <end position="1341"/>
    </location>
</feature>
<feature type="region of interest" description="Disordered" evidence="1">
    <location>
        <begin position="187"/>
        <end position="239"/>
    </location>
</feature>
<dbReference type="OrthoDB" id="267874at2759"/>
<dbReference type="GeneID" id="26902237"/>
<sequence length="1359" mass="141892">MIDYQRPQAQDRTGDHPLQVSALASCAFPHDAFIASTPANLPPASCTPQASASSTVYSHEIQPALPSFGSELNEGPVYPPVPTARHILMPSLAQQKPSQPSALSEPPSPQHSVNKNSLAAAAAALTVVKSPWEVLVDDTAANAAYAAKVQRARQLLHDFHVYQQQQQLRQDHGSCFGRSGCAVLDPSSIGSQQRGGSGSALGNSARRQSRFTGADTVRVLRGSQRTAPSEGSDTRDVSTATTVLSPALTHAEDSGLARSIKQPSPPEQCLAPFNTTSSPPLLLTPASSALESNTTTTTITRDNNVNSTGSFNAAALDVAKKRARRLLFYNAKARAAFSDQGLSLTRAVHKELLRGAPSTSASGLARQTGESDPTTPAPTCSVEMDGAVDSPGDARLSSSKPSVSTGEDKAAGHCSEAASLASAESEAEAKRALHLLCGIRAMRRQTEELTVALLHACGEWSCWDATVDAPHLHPSSSSEMKSTSPRQHLFADLFLRSGGGAATAAKRAAMADGEEGSATALYEEELRSGRAQACTALRAALHLPSEPPQDNNDRGPVNATDKARARTGELPRSAVAFLKLAEAPPPRAVPPPPPTSTQLALFASQQRILREAPPCWQACVSPTAARHAPSVSDSAPARNEKMESATPQPTQRDAGVHGADEARGVYARFQRHLHDLRAERRSVQRTYEALCTAAVSKAHGPRRRSSQTSSTSSSSRKRCASAKPRVDPADAQGALSREGDGPASPLRAGSSTLLSSPPVVAGEKTRPWMDSIDDGEGKREPLVTRDDRAAVESTTATLVAPDKEPAAQQRTKETLELPSSPRLASADGHDDPPHGNDGNAAPLSSKARARAAAVATAARLLSSSVSSNSEVLGKPTDRTAELHAACPPTIAPSSKESPPAGSPVTPPPVDEKADREAAPLPVSAAAHVSAERGGEVAPAAPLPAGSKEQRGPGSTQPSAAAVKQVCSTPEVIGAREGAIVAAERDGNTTEGQRRSPAAAASARRRRSLVESTLSEDDHSTDTATSTSDEKPVNNTGSRSESSYTASHDSDDDSYSYSYSDGGANVHATPHACAASWLPFMNATLFTHAGAVDAAAEAERKAREEGESRTHKASRSSRRQGVIHSPIGGLSMDVYDELTEWVSRQQQQQEGRSGTAQQSSAADDGTAAASVLSADDLRALSTWLRTAAAEEDNVGRRKHTGRGGAGAAVSAAAASTPPPPPRVQKALQIIFQGKTPAVSLFLSSKAATTATHDNAEEHAARKKDSMLSAAGASTRLPSTNLQQEIPAGPTAIAVARSTPSLSVASSANEEAGIHAATPETLPPVHPNMTNASTPEASKQKVVQSPRRRSLLKRLFSCGGR</sequence>
<dbReference type="Proteomes" id="UP000037923">
    <property type="component" value="Unassembled WGS sequence"/>
</dbReference>
<feature type="compositionally biased region" description="Low complexity" evidence="1">
    <location>
        <begin position="835"/>
        <end position="871"/>
    </location>
</feature>
<feature type="compositionally biased region" description="Low complexity" evidence="1">
    <location>
        <begin position="275"/>
        <end position="296"/>
    </location>
</feature>
<feature type="compositionally biased region" description="Polar residues" evidence="1">
    <location>
        <begin position="396"/>
        <end position="405"/>
    </location>
</feature>
<proteinExistence type="predicted"/>
<protein>
    <submittedName>
        <fullName evidence="2">Uncharacterized protein</fullName>
    </submittedName>
</protein>
<feature type="region of interest" description="Disordered" evidence="1">
    <location>
        <begin position="623"/>
        <end position="657"/>
    </location>
</feature>
<evidence type="ECO:0000313" key="3">
    <source>
        <dbReference type="Proteomes" id="UP000037923"/>
    </source>
</evidence>
<dbReference type="PROSITE" id="PS51257">
    <property type="entry name" value="PROKAR_LIPOPROTEIN"/>
    <property type="match status" value="1"/>
</dbReference>
<dbReference type="EMBL" id="LGTL01000003">
    <property type="protein sequence ID" value="KPA83686.1"/>
    <property type="molecule type" value="Genomic_DNA"/>
</dbReference>
<gene>
    <name evidence="2" type="ORF">ABB37_01942</name>
</gene>
<organism evidence="2 3">
    <name type="scientific">Leptomonas pyrrhocoris</name>
    <name type="common">Firebug parasite</name>
    <dbReference type="NCBI Taxonomy" id="157538"/>
    <lineage>
        <taxon>Eukaryota</taxon>
        <taxon>Discoba</taxon>
        <taxon>Euglenozoa</taxon>
        <taxon>Kinetoplastea</taxon>
        <taxon>Metakinetoplastina</taxon>
        <taxon>Trypanosomatida</taxon>
        <taxon>Trypanosomatidae</taxon>
        <taxon>Leishmaniinae</taxon>
        <taxon>Leptomonas</taxon>
    </lineage>
</organism>
<feature type="region of interest" description="Disordered" evidence="1">
    <location>
        <begin position="251"/>
        <end position="296"/>
    </location>
</feature>
<feature type="compositionally biased region" description="Low complexity" evidence="1">
    <location>
        <begin position="1155"/>
        <end position="1166"/>
    </location>
</feature>
<feature type="compositionally biased region" description="Basic and acidic residues" evidence="1">
    <location>
        <begin position="775"/>
        <end position="790"/>
    </location>
</feature>
<feature type="region of interest" description="Disordered" evidence="1">
    <location>
        <begin position="355"/>
        <end position="410"/>
    </location>
</feature>